<evidence type="ECO:0000313" key="2">
    <source>
        <dbReference type="Proteomes" id="UP000013827"/>
    </source>
</evidence>
<reference evidence="2" key="1">
    <citation type="journal article" date="2013" name="Nature">
        <title>Pan genome of the phytoplankton Emiliania underpins its global distribution.</title>
        <authorList>
            <person name="Read B.A."/>
            <person name="Kegel J."/>
            <person name="Klute M.J."/>
            <person name="Kuo A."/>
            <person name="Lefebvre S.C."/>
            <person name="Maumus F."/>
            <person name="Mayer C."/>
            <person name="Miller J."/>
            <person name="Monier A."/>
            <person name="Salamov A."/>
            <person name="Young J."/>
            <person name="Aguilar M."/>
            <person name="Claverie J.M."/>
            <person name="Frickenhaus S."/>
            <person name="Gonzalez K."/>
            <person name="Herman E.K."/>
            <person name="Lin Y.C."/>
            <person name="Napier J."/>
            <person name="Ogata H."/>
            <person name="Sarno A.F."/>
            <person name="Shmutz J."/>
            <person name="Schroeder D."/>
            <person name="de Vargas C."/>
            <person name="Verret F."/>
            <person name="von Dassow P."/>
            <person name="Valentin K."/>
            <person name="Van de Peer Y."/>
            <person name="Wheeler G."/>
            <person name="Dacks J.B."/>
            <person name="Delwiche C.F."/>
            <person name="Dyhrman S.T."/>
            <person name="Glockner G."/>
            <person name="John U."/>
            <person name="Richards T."/>
            <person name="Worden A.Z."/>
            <person name="Zhang X."/>
            <person name="Grigoriev I.V."/>
            <person name="Allen A.E."/>
            <person name="Bidle K."/>
            <person name="Borodovsky M."/>
            <person name="Bowler C."/>
            <person name="Brownlee C."/>
            <person name="Cock J.M."/>
            <person name="Elias M."/>
            <person name="Gladyshev V.N."/>
            <person name="Groth M."/>
            <person name="Guda C."/>
            <person name="Hadaegh A."/>
            <person name="Iglesias-Rodriguez M.D."/>
            <person name="Jenkins J."/>
            <person name="Jones B.M."/>
            <person name="Lawson T."/>
            <person name="Leese F."/>
            <person name="Lindquist E."/>
            <person name="Lobanov A."/>
            <person name="Lomsadze A."/>
            <person name="Malik S.B."/>
            <person name="Marsh M.E."/>
            <person name="Mackinder L."/>
            <person name="Mock T."/>
            <person name="Mueller-Roeber B."/>
            <person name="Pagarete A."/>
            <person name="Parker M."/>
            <person name="Probert I."/>
            <person name="Quesneville H."/>
            <person name="Raines C."/>
            <person name="Rensing S.A."/>
            <person name="Riano-Pachon D.M."/>
            <person name="Richier S."/>
            <person name="Rokitta S."/>
            <person name="Shiraiwa Y."/>
            <person name="Soanes D.M."/>
            <person name="van der Giezen M."/>
            <person name="Wahlund T.M."/>
            <person name="Williams B."/>
            <person name="Wilson W."/>
            <person name="Wolfe G."/>
            <person name="Wurch L.L."/>
        </authorList>
    </citation>
    <scope>NUCLEOTIDE SEQUENCE</scope>
</reference>
<protein>
    <recommendedName>
        <fullName evidence="3">CHRD domain-containing protein</fullName>
    </recommendedName>
</protein>
<dbReference type="AlphaFoldDB" id="A0A0D3KNX1"/>
<dbReference type="PaxDb" id="2903-EOD37456"/>
<dbReference type="EnsemblProtists" id="EOD37456">
    <property type="protein sequence ID" value="EOD37456"/>
    <property type="gene ID" value="EMIHUDRAFT_252078"/>
</dbReference>
<dbReference type="eggNOG" id="ENOG502S983">
    <property type="taxonomic scope" value="Eukaryota"/>
</dbReference>
<proteinExistence type="predicted"/>
<dbReference type="KEGG" id="ehx:EMIHUDRAFT_252078"/>
<dbReference type="GeneID" id="17282728"/>
<accession>A0A0D3KNX1</accession>
<sequence>MGRYTSPLTFHRNPYTLNFTDNGVAAESTKGQASLLALGAVASSQLTAGGFVPYYTYTGDLAVSGTVGPMTTAGTTQTFYYQLDGVDTLCESGAGSAGNSCGIHIHAGRTCVDNALGHYYTGAVTTDPWTSIAYTATAAGTTSGSVTVDTGAASTTLEGLALIVHGYDGGRIACALLSDGVDSALQASAFVPYYTYTGSLAVSGVVGPMTTAGTTQTFSYTLVGADPACESGAGSAGNSCGIHIHTGTTCTDNALGHYYTGAVTTDPWTSVSYTSDSAGASSGSVTVDTGAGSGEVAGRAFIIHGYDGGRIGCAILGAATQVTLTADGFVPYYTYTGDLAVSGTVGPMTTAGTTQTFYYQLDGVDTLCESGAGSAGNSCGIHIHAGRTCVDNALGHYYTGAVTTDPWTSIAYTATAAGTTSGSVTVDTGAASTTLEGLALIVHGYDGGRIACALLSDGVDSALQASAFVPYYTYTGSLAVSGVVGPMTTAGTTQTFSYTLVGADPACESGAGSAGNSCGIHIHTGTTCTDNALGHYYTGAVTTDPWTSVSYTSDSAGASSGSVTVDTGAGSGEVAGRAFIIHGYDGGRIGCAILGATVASPPSYPPSLPPPSPPVGASIMQDPHMDLAHDGHADFRGKHKSLYKYLSTPGLSVNVLIEEALYTLHDGKLLVNGTYMTEVHVAALVEGSSQCKWAYVSYVASQLNGQNWGWSNVKGSCGGNEFKLGPNANRGCGGLHARVKMSTATITVAPFEGSTEAAPWKIVVHGDHVHDRVAGPEHRLDIELSYSPQSSAPLIAHGLIGQSFADPLPRFGRLDVYPEEGTFTTSAQAEGAIEGTADIYEVSSPFETDFTFSLFAGEPSRKAGTADAAKATCDKKLADELSDLEQQGKVLAIRPWFQAIKRSFQRAVAPPSVVARAASIEVRPGEGLMEAHRRLAEAALPRAAQSILLSARA</sequence>
<organism evidence="1 2">
    <name type="scientific">Emiliania huxleyi (strain CCMP1516)</name>
    <dbReference type="NCBI Taxonomy" id="280463"/>
    <lineage>
        <taxon>Eukaryota</taxon>
        <taxon>Haptista</taxon>
        <taxon>Haptophyta</taxon>
        <taxon>Prymnesiophyceae</taxon>
        <taxon>Isochrysidales</taxon>
        <taxon>Noelaerhabdaceae</taxon>
        <taxon>Emiliania</taxon>
    </lineage>
</organism>
<dbReference type="RefSeq" id="XP_005789885.1">
    <property type="nucleotide sequence ID" value="XM_005789828.1"/>
</dbReference>
<keyword evidence="2" id="KW-1185">Reference proteome</keyword>
<dbReference type="Proteomes" id="UP000013827">
    <property type="component" value="Unassembled WGS sequence"/>
</dbReference>
<evidence type="ECO:0008006" key="3">
    <source>
        <dbReference type="Google" id="ProtNLM"/>
    </source>
</evidence>
<name>A0A0D3KNX1_EMIH1</name>
<dbReference type="HOGENOM" id="CLU_315568_0_0_1"/>
<reference evidence="1" key="2">
    <citation type="submission" date="2024-10" db="UniProtKB">
        <authorList>
            <consortium name="EnsemblProtists"/>
        </authorList>
    </citation>
    <scope>IDENTIFICATION</scope>
</reference>
<evidence type="ECO:0000313" key="1">
    <source>
        <dbReference type="EnsemblProtists" id="EOD37456"/>
    </source>
</evidence>